<keyword evidence="1" id="KW-0812">Transmembrane</keyword>
<keyword evidence="1" id="KW-1133">Transmembrane helix</keyword>
<feature type="transmembrane region" description="Helical" evidence="1">
    <location>
        <begin position="39"/>
        <end position="58"/>
    </location>
</feature>
<keyword evidence="1" id="KW-0472">Membrane</keyword>
<dbReference type="EMBL" id="QNTT01000009">
    <property type="protein sequence ID" value="RBA38301.1"/>
    <property type="molecule type" value="Genomic_DNA"/>
</dbReference>
<feature type="transmembrane region" description="Helical" evidence="1">
    <location>
        <begin position="6"/>
        <end position="27"/>
    </location>
</feature>
<name>A0A365PBX7_9ACTN</name>
<accession>A0A365PBX7</accession>
<proteinExistence type="predicted"/>
<sequence>MEAFLIPLLPPVALSLALWAFIVWVSFKATGQGARRTAAAVSAVLSICGAIAFLGFAGSDDYNDYPGYTCALRDGHVPDGFPPERLPPQEQTSTFHTNLNWSHGYELLPAGVRCTYWTRDDPRVSVVTHSPWSYSVWIYGLLGIALIQAVRVINPDLHSRRRTWSS</sequence>
<evidence type="ECO:0000313" key="2">
    <source>
        <dbReference type="EMBL" id="RBA38301.1"/>
    </source>
</evidence>
<dbReference type="Proteomes" id="UP000252187">
    <property type="component" value="Unassembled WGS sequence"/>
</dbReference>
<dbReference type="AlphaFoldDB" id="A0A365PBX7"/>
<gene>
    <name evidence="2" type="ORF">DQ226_05000</name>
</gene>
<reference evidence="2 3" key="1">
    <citation type="submission" date="2018-06" db="EMBL/GenBank/DDBJ databases">
        <title>Whole genome sequencing of four bacterial strains from South Shetland trench revealing bio-synthetic gene clusters.</title>
        <authorList>
            <person name="Abdel-Mageed W.M."/>
            <person name="Lehri B."/>
            <person name="Jarmusch S.A."/>
            <person name="Miranda K."/>
            <person name="Goodfellow M."/>
            <person name="Jaspars M."/>
            <person name="Karlyshev A.V."/>
        </authorList>
    </citation>
    <scope>NUCLEOTIDE SEQUENCE [LARGE SCALE GENOMIC DNA]</scope>
    <source>
        <strain evidence="2 3">SST1</strain>
    </source>
</reference>
<feature type="transmembrane region" description="Helical" evidence="1">
    <location>
        <begin position="134"/>
        <end position="153"/>
    </location>
</feature>
<protein>
    <submittedName>
        <fullName evidence="2">Uncharacterized protein</fullName>
    </submittedName>
</protein>
<evidence type="ECO:0000313" key="3">
    <source>
        <dbReference type="Proteomes" id="UP000252187"/>
    </source>
</evidence>
<comment type="caution">
    <text evidence="2">The sequence shown here is derived from an EMBL/GenBank/DDBJ whole genome shotgun (WGS) entry which is preliminary data.</text>
</comment>
<evidence type="ECO:0000256" key="1">
    <source>
        <dbReference type="SAM" id="Phobius"/>
    </source>
</evidence>
<organism evidence="2 3">
    <name type="scientific">Dietzia maris</name>
    <dbReference type="NCBI Taxonomy" id="37915"/>
    <lineage>
        <taxon>Bacteria</taxon>
        <taxon>Bacillati</taxon>
        <taxon>Actinomycetota</taxon>
        <taxon>Actinomycetes</taxon>
        <taxon>Mycobacteriales</taxon>
        <taxon>Dietziaceae</taxon>
        <taxon>Dietzia</taxon>
    </lineage>
</organism>